<dbReference type="InterPro" id="IPR014099">
    <property type="entry name" value="Spore_coat_GerQ"/>
</dbReference>
<gene>
    <name evidence="2" type="primary">gerQ</name>
    <name evidence="2" type="ORF">ACFQ03_02740</name>
</gene>
<keyword evidence="2" id="KW-0167">Capsid protein</keyword>
<dbReference type="EMBL" id="JBHTIU010000008">
    <property type="protein sequence ID" value="MFD0868052.1"/>
    <property type="molecule type" value="Genomic_DNA"/>
</dbReference>
<name>A0ABW3D6N8_9BACL</name>
<dbReference type="RefSeq" id="WP_225312744.1">
    <property type="nucleotide sequence ID" value="NZ_JBHTIU010000008.1"/>
</dbReference>
<proteinExistence type="predicted"/>
<keyword evidence="3" id="KW-1185">Reference proteome</keyword>
<evidence type="ECO:0000313" key="2">
    <source>
        <dbReference type="EMBL" id="MFD0868052.1"/>
    </source>
</evidence>
<protein>
    <submittedName>
        <fullName evidence="2">Spore coat protein GerQ</fullName>
    </submittedName>
</protein>
<comment type="caution">
    <text evidence="2">The sequence shown here is derived from an EMBL/GenBank/DDBJ whole genome shotgun (WGS) entry which is preliminary data.</text>
</comment>
<dbReference type="Pfam" id="PF09671">
    <property type="entry name" value="Spore_GerQ"/>
    <property type="match status" value="1"/>
</dbReference>
<organism evidence="2 3">
    <name type="scientific">Paenibacillus residui</name>
    <dbReference type="NCBI Taxonomy" id="629724"/>
    <lineage>
        <taxon>Bacteria</taxon>
        <taxon>Bacillati</taxon>
        <taxon>Bacillota</taxon>
        <taxon>Bacilli</taxon>
        <taxon>Bacillales</taxon>
        <taxon>Paenibacillaceae</taxon>
        <taxon>Paenibacillus</taxon>
    </lineage>
</organism>
<evidence type="ECO:0000313" key="3">
    <source>
        <dbReference type="Proteomes" id="UP001597120"/>
    </source>
</evidence>
<sequence length="155" mass="16906">MTCNSFRNMQPYAYPTAGPKTTAAPGYPAGAVTSPSYPPGSAAASQGIPPSMPSGMAITPTGGPAPSLQEQSYIENILRLNLGKIATVYMTFEGSNEWNSKVFRGRLEAAGRDHIIISDPQTGRRYILLMIFLNYITFDEPLNYAYPYTQFPVSR</sequence>
<dbReference type="PIRSF" id="PIRSF038931">
    <property type="entry name" value="GerQ"/>
    <property type="match status" value="1"/>
</dbReference>
<accession>A0ABW3D6N8</accession>
<dbReference type="NCBIfam" id="TIGR02728">
    <property type="entry name" value="spore_gerQ"/>
    <property type="match status" value="1"/>
</dbReference>
<reference evidence="3" key="1">
    <citation type="journal article" date="2019" name="Int. J. Syst. Evol. Microbiol.">
        <title>The Global Catalogue of Microorganisms (GCM) 10K type strain sequencing project: providing services to taxonomists for standard genome sequencing and annotation.</title>
        <authorList>
            <consortium name="The Broad Institute Genomics Platform"/>
            <consortium name="The Broad Institute Genome Sequencing Center for Infectious Disease"/>
            <person name="Wu L."/>
            <person name="Ma J."/>
        </authorList>
    </citation>
    <scope>NUCLEOTIDE SEQUENCE [LARGE SCALE GENOMIC DNA]</scope>
    <source>
        <strain evidence="3">CCUG 57263</strain>
    </source>
</reference>
<evidence type="ECO:0000256" key="1">
    <source>
        <dbReference type="SAM" id="MobiDB-lite"/>
    </source>
</evidence>
<feature type="region of interest" description="Disordered" evidence="1">
    <location>
        <begin position="35"/>
        <end position="55"/>
    </location>
</feature>
<keyword evidence="2" id="KW-0946">Virion</keyword>
<dbReference type="Proteomes" id="UP001597120">
    <property type="component" value="Unassembled WGS sequence"/>
</dbReference>